<proteinExistence type="predicted"/>
<gene>
    <name evidence="1" type="ORF">Tci_927015</name>
</gene>
<sequence>VVDAAKCVSEELEDHFVAWQDDPFHLLYSKRELLEYQCQKDDLVLRPARCPTNWKAQSIEDLTAPPHNFPEVFFAVPIDALPTLDV</sequence>
<dbReference type="AlphaFoldDB" id="A0A699XB28"/>
<reference evidence="1" key="1">
    <citation type="journal article" date="2019" name="Sci. Rep.">
        <title>Draft genome of Tanacetum cinerariifolium, the natural source of mosquito coil.</title>
        <authorList>
            <person name="Yamashiro T."/>
            <person name="Shiraishi A."/>
            <person name="Satake H."/>
            <person name="Nakayama K."/>
        </authorList>
    </citation>
    <scope>NUCLEOTIDE SEQUENCE</scope>
</reference>
<comment type="caution">
    <text evidence="1">The sequence shown here is derived from an EMBL/GenBank/DDBJ whole genome shotgun (WGS) entry which is preliminary data.</text>
</comment>
<dbReference type="EMBL" id="BKCJ011813402">
    <property type="protein sequence ID" value="GFD55046.1"/>
    <property type="molecule type" value="Genomic_DNA"/>
</dbReference>
<evidence type="ECO:0000313" key="1">
    <source>
        <dbReference type="EMBL" id="GFD55046.1"/>
    </source>
</evidence>
<feature type="non-terminal residue" evidence="1">
    <location>
        <position position="1"/>
    </location>
</feature>
<organism evidence="1">
    <name type="scientific">Tanacetum cinerariifolium</name>
    <name type="common">Dalmatian daisy</name>
    <name type="synonym">Chrysanthemum cinerariifolium</name>
    <dbReference type="NCBI Taxonomy" id="118510"/>
    <lineage>
        <taxon>Eukaryota</taxon>
        <taxon>Viridiplantae</taxon>
        <taxon>Streptophyta</taxon>
        <taxon>Embryophyta</taxon>
        <taxon>Tracheophyta</taxon>
        <taxon>Spermatophyta</taxon>
        <taxon>Magnoliopsida</taxon>
        <taxon>eudicotyledons</taxon>
        <taxon>Gunneridae</taxon>
        <taxon>Pentapetalae</taxon>
        <taxon>asterids</taxon>
        <taxon>campanulids</taxon>
        <taxon>Asterales</taxon>
        <taxon>Asteraceae</taxon>
        <taxon>Asteroideae</taxon>
        <taxon>Anthemideae</taxon>
        <taxon>Anthemidinae</taxon>
        <taxon>Tanacetum</taxon>
    </lineage>
</organism>
<protein>
    <submittedName>
        <fullName evidence="1">Uncharacterized protein</fullName>
    </submittedName>
</protein>
<accession>A0A699XB28</accession>
<name>A0A699XB28_TANCI</name>
<feature type="non-terminal residue" evidence="1">
    <location>
        <position position="86"/>
    </location>
</feature>